<dbReference type="OrthoDB" id="383774at2"/>
<keyword evidence="1" id="KW-1133">Transmembrane helix</keyword>
<keyword evidence="1" id="KW-0472">Membrane</keyword>
<dbReference type="AlphaFoldDB" id="A0A061ACP5"/>
<organism evidence="2 3">
    <name type="scientific">Acholeplasma oculi</name>
    <dbReference type="NCBI Taxonomy" id="35623"/>
    <lineage>
        <taxon>Bacteria</taxon>
        <taxon>Bacillati</taxon>
        <taxon>Mycoplasmatota</taxon>
        <taxon>Mollicutes</taxon>
        <taxon>Acholeplasmatales</taxon>
        <taxon>Acholeplasmataceae</taxon>
        <taxon>Acholeplasma</taxon>
    </lineage>
</organism>
<dbReference type="PATRIC" id="fig|35623.3.peg.1111"/>
<proteinExistence type="predicted"/>
<keyword evidence="3" id="KW-1185">Reference proteome</keyword>
<feature type="transmembrane region" description="Helical" evidence="1">
    <location>
        <begin position="208"/>
        <end position="228"/>
    </location>
</feature>
<evidence type="ECO:0000256" key="1">
    <source>
        <dbReference type="SAM" id="Phobius"/>
    </source>
</evidence>
<dbReference type="RefSeq" id="WP_045749630.1">
    <property type="nucleotide sequence ID" value="NZ_FUZK01000001.1"/>
</dbReference>
<dbReference type="KEGG" id="aoc:Aocu_11110"/>
<dbReference type="Proteomes" id="UP000032434">
    <property type="component" value="Chromosome 1"/>
</dbReference>
<sequence>MNFNNQKKKLKGLGKRLFSKYFGFETGIDIANDVAVLYRRNVVIKNIVFVSNLLYSLVFFVLGFSVSNPTTDWLFAIAALPITYAVGRLQTKLIDLDHHDLTKQQIAMYISSFWIFISAILVYIRIYAIGQNSPFETASYVLIYYALVQISLYQDKRLLSNSFASLIGFVSLIHIGVTYNFFNLGLTWQEFLSNLFIDPSLARQMADLALRTIIFILFYLINFIIVSIGQSIQEERKKELSKRREVQADFTHIVRSLFNVVFQSASGLLEKNHAHRVATLASKIATFYNLDEDLKMEMEKYALIHLRFDEIKDLMMNTDVYDEHTYEIIKEKTELGSRIGKRIQLAQKSNDIIRAHYEGNADEVFIEQMKLIQHEITNQIILLADCYVSLRSLSTYHHPNNHLQTVNIFKQELTPYFDYNLKETFLKYQKEIDVIYHDL</sequence>
<feature type="transmembrane region" description="Helical" evidence="1">
    <location>
        <begin position="166"/>
        <end position="188"/>
    </location>
</feature>
<dbReference type="HOGENOM" id="CLU_631098_0_0_14"/>
<protein>
    <submittedName>
        <fullName evidence="2">HD domain-containing protein</fullName>
    </submittedName>
</protein>
<feature type="transmembrane region" description="Helical" evidence="1">
    <location>
        <begin position="106"/>
        <end position="126"/>
    </location>
</feature>
<evidence type="ECO:0000313" key="3">
    <source>
        <dbReference type="Proteomes" id="UP000032434"/>
    </source>
</evidence>
<feature type="transmembrane region" description="Helical" evidence="1">
    <location>
        <begin position="138"/>
        <end position="154"/>
    </location>
</feature>
<dbReference type="EMBL" id="LK028559">
    <property type="protein sequence ID" value="CDR31184.1"/>
    <property type="molecule type" value="Genomic_DNA"/>
</dbReference>
<evidence type="ECO:0000313" key="2">
    <source>
        <dbReference type="EMBL" id="CDR31184.1"/>
    </source>
</evidence>
<feature type="transmembrane region" description="Helical" evidence="1">
    <location>
        <begin position="73"/>
        <end position="94"/>
    </location>
</feature>
<gene>
    <name evidence="2" type="ORF">Aocu_11110</name>
</gene>
<dbReference type="Gene3D" id="1.10.3210.10">
    <property type="entry name" value="Hypothetical protein af1432"/>
    <property type="match status" value="1"/>
</dbReference>
<reference evidence="3" key="1">
    <citation type="submission" date="2014-05" db="EMBL/GenBank/DDBJ databases">
        <authorList>
            <person name="Kube M."/>
        </authorList>
    </citation>
    <scope>NUCLEOTIDE SEQUENCE [LARGE SCALE GENOMIC DNA]</scope>
</reference>
<feature type="transmembrane region" description="Helical" evidence="1">
    <location>
        <begin position="47"/>
        <end position="67"/>
    </location>
</feature>
<dbReference type="SUPFAM" id="SSF109604">
    <property type="entry name" value="HD-domain/PDEase-like"/>
    <property type="match status" value="1"/>
</dbReference>
<keyword evidence="1" id="KW-0812">Transmembrane</keyword>
<dbReference type="STRING" id="35623.Aocu_11110"/>
<name>A0A061ACP5_9MOLU</name>
<dbReference type="InParanoid" id="A0A061ACP5"/>
<accession>A0A061ACP5</accession>